<organism evidence="3 4">
    <name type="scientific">Acetobacterium malicum</name>
    <dbReference type="NCBI Taxonomy" id="52692"/>
    <lineage>
        <taxon>Bacteria</taxon>
        <taxon>Bacillati</taxon>
        <taxon>Bacillota</taxon>
        <taxon>Clostridia</taxon>
        <taxon>Eubacteriales</taxon>
        <taxon>Eubacteriaceae</taxon>
        <taxon>Acetobacterium</taxon>
    </lineage>
</organism>
<accession>A0ABR6YXK5</accession>
<comment type="caution">
    <text evidence="3">The sequence shown here is derived from an EMBL/GenBank/DDBJ whole genome shotgun (WGS) entry which is preliminary data.</text>
</comment>
<protein>
    <submittedName>
        <fullName evidence="3">Uncharacterized protein</fullName>
    </submittedName>
</protein>
<dbReference type="Proteomes" id="UP000622405">
    <property type="component" value="Unassembled WGS sequence"/>
</dbReference>
<keyword evidence="2" id="KW-0472">Membrane</keyword>
<name>A0ABR6YXK5_9FIRM</name>
<feature type="compositionally biased region" description="Basic and acidic residues" evidence="1">
    <location>
        <begin position="132"/>
        <end position="170"/>
    </location>
</feature>
<feature type="transmembrane region" description="Helical" evidence="2">
    <location>
        <begin position="39"/>
        <end position="60"/>
    </location>
</feature>
<keyword evidence="2" id="KW-0812">Transmembrane</keyword>
<dbReference type="RefSeq" id="WP_186894321.1">
    <property type="nucleotide sequence ID" value="NZ_WJBE01000007.1"/>
</dbReference>
<proteinExistence type="predicted"/>
<feature type="transmembrane region" description="Helical" evidence="2">
    <location>
        <begin position="12"/>
        <end position="33"/>
    </location>
</feature>
<evidence type="ECO:0000256" key="1">
    <source>
        <dbReference type="SAM" id="MobiDB-lite"/>
    </source>
</evidence>
<gene>
    <name evidence="3" type="ORF">GH811_09965</name>
</gene>
<dbReference type="EMBL" id="WJBE01000007">
    <property type="protein sequence ID" value="MBC3899942.1"/>
    <property type="molecule type" value="Genomic_DNA"/>
</dbReference>
<evidence type="ECO:0000313" key="3">
    <source>
        <dbReference type="EMBL" id="MBC3899942.1"/>
    </source>
</evidence>
<keyword evidence="2" id="KW-1133">Transmembrane helix</keyword>
<evidence type="ECO:0000313" key="4">
    <source>
        <dbReference type="Proteomes" id="UP000622405"/>
    </source>
</evidence>
<keyword evidence="4" id="KW-1185">Reference proteome</keyword>
<evidence type="ECO:0000256" key="2">
    <source>
        <dbReference type="SAM" id="Phobius"/>
    </source>
</evidence>
<feature type="region of interest" description="Disordered" evidence="1">
    <location>
        <begin position="206"/>
        <end position="227"/>
    </location>
</feature>
<sequence length="525" mass="59784">MKLSFGKCWGLLIFDIVGLAISGYAFLLGYQVIMTLANANAYIILMGFFVGIKVIILALYDLNRNMLRKNIPFIGGGITILGNGIIFAMCFFLIPDVPLTFFIGLAISDFLIITLCHLLWWVLIGKDDNYSNDQKSVKEERTPKQESKKASKKDLKNEQKNEPVKVDKNSGKKVKSEKKTWLSRDDEEESEYDSIFTSLLENEKKGQQRYVESPRADEPRVVEEEKRYQTSDFLNEIKENLKKENKAPLEQTATQVESAMKPAKQEFTPSPVRMPASLPAMEVAPKKEAVIESTPLMNKQIIAETMILPSQISEATNPILLQNNTDLFGELPTIKEKKSDLPKMETLNLNTSGTNESEMGDNEDGFLSIERRLGYLFHEIEKSMKETQYLQGAISEFQKEVENYEPIAGDEKIVAAGNLIREKLKMIIDKQFVVDEVLDDLIRLSKLINKRINDLDVIEAGLNQRKIALDQKDLLLVEARNRNPVEKEVEIRPEEVVLENLEAEFIVAEGDYESIRKYLTENPEE</sequence>
<feature type="transmembrane region" description="Helical" evidence="2">
    <location>
        <begin position="72"/>
        <end position="94"/>
    </location>
</feature>
<feature type="transmembrane region" description="Helical" evidence="2">
    <location>
        <begin position="100"/>
        <end position="123"/>
    </location>
</feature>
<feature type="region of interest" description="Disordered" evidence="1">
    <location>
        <begin position="132"/>
        <end position="183"/>
    </location>
</feature>
<reference evidence="3 4" key="1">
    <citation type="journal article" date="2020" name="mSystems">
        <title>Defining Genomic and Predicted Metabolic Features of the Acetobacterium Genus.</title>
        <authorList>
            <person name="Ross D.E."/>
            <person name="Marshall C.W."/>
            <person name="Gulliver D."/>
            <person name="May H.D."/>
            <person name="Norman R.S."/>
        </authorList>
    </citation>
    <scope>NUCLEOTIDE SEQUENCE [LARGE SCALE GENOMIC DNA]</scope>
    <source>
        <strain evidence="3 4">DSM 4132</strain>
    </source>
</reference>